<protein>
    <submittedName>
        <fullName evidence="1">Uncharacterized protein</fullName>
    </submittedName>
</protein>
<dbReference type="EMBL" id="JAGINW010000001">
    <property type="protein sequence ID" value="MBP2323106.1"/>
    <property type="molecule type" value="Genomic_DNA"/>
</dbReference>
<keyword evidence="2" id="KW-1185">Reference proteome</keyword>
<evidence type="ECO:0000313" key="2">
    <source>
        <dbReference type="Proteomes" id="UP001519332"/>
    </source>
</evidence>
<proteinExistence type="predicted"/>
<reference evidence="1 2" key="1">
    <citation type="submission" date="2021-03" db="EMBL/GenBank/DDBJ databases">
        <title>Sequencing the genomes of 1000 actinobacteria strains.</title>
        <authorList>
            <person name="Klenk H.-P."/>
        </authorList>
    </citation>
    <scope>NUCLEOTIDE SEQUENCE [LARGE SCALE GENOMIC DNA]</scope>
    <source>
        <strain evidence="1 2">DSM 46670</strain>
    </source>
</reference>
<dbReference type="RefSeq" id="WP_209639037.1">
    <property type="nucleotide sequence ID" value="NZ_JAGINW010000001.1"/>
</dbReference>
<name>A0ABS4TFI9_9PSEU</name>
<gene>
    <name evidence="1" type="ORF">JOF56_003491</name>
</gene>
<comment type="caution">
    <text evidence="1">The sequence shown here is derived from an EMBL/GenBank/DDBJ whole genome shotgun (WGS) entry which is preliminary data.</text>
</comment>
<sequence length="352" mass="39317">MGSIAMFDPVSLIVGALVRGMLAGVESVGQEVVVDGYHALRHYLVQRYGGQVARSVDELAADPRSGPLRANVEAALRRAGAERDPELVRLARRLTDLVDNPERVLADAPVDPVEQLKRFSGLRAIAQMLDQHMTKVLDVRSRYSVEDTDLLTRNVDASRVVPPADRAGLTGLHAGIRTVIESIARQIEEGRYQEVERGVGHLQIGLAERNRAQRLILAEKHLHISYESLRLTVEFLSELNRGILERIELEPGTHRLTNMMFGNAVLIYELADFVIGYVQGFVLNDGLAELHREAQDRISSARTAQQALRPSWTRTRWTRWCVSTPWRAFSAGKARWTNSSGNGRSTWARSTT</sequence>
<evidence type="ECO:0000313" key="1">
    <source>
        <dbReference type="EMBL" id="MBP2323106.1"/>
    </source>
</evidence>
<organism evidence="1 2">
    <name type="scientific">Kibdelosporangium banguiense</name>
    <dbReference type="NCBI Taxonomy" id="1365924"/>
    <lineage>
        <taxon>Bacteria</taxon>
        <taxon>Bacillati</taxon>
        <taxon>Actinomycetota</taxon>
        <taxon>Actinomycetes</taxon>
        <taxon>Pseudonocardiales</taxon>
        <taxon>Pseudonocardiaceae</taxon>
        <taxon>Kibdelosporangium</taxon>
    </lineage>
</organism>
<dbReference type="Proteomes" id="UP001519332">
    <property type="component" value="Unassembled WGS sequence"/>
</dbReference>
<accession>A0ABS4TFI9</accession>